<keyword evidence="7" id="KW-0963">Cytoplasm</keyword>
<dbReference type="GO" id="GO:0005524">
    <property type="term" value="F:ATP binding"/>
    <property type="evidence" value="ECO:0007669"/>
    <property type="project" value="UniProtKB-UniRule"/>
</dbReference>
<comment type="subcellular location">
    <subcellularLocation>
        <location evidence="7">Cytoplasm</location>
    </subcellularLocation>
</comment>
<comment type="subunit">
    <text evidence="7">Monomer.</text>
</comment>
<dbReference type="GO" id="GO:0004765">
    <property type="term" value="F:shikimate kinase activity"/>
    <property type="evidence" value="ECO:0007669"/>
    <property type="project" value="UniProtKB-UniRule"/>
</dbReference>
<proteinExistence type="inferred from homology"/>
<dbReference type="GO" id="GO:0003677">
    <property type="term" value="F:DNA binding"/>
    <property type="evidence" value="ECO:0007669"/>
    <property type="project" value="InterPro"/>
</dbReference>
<keyword evidence="7" id="KW-0479">Metal-binding</keyword>
<keyword evidence="3 7" id="KW-0547">Nucleotide-binding</keyword>
<dbReference type="UniPathway" id="UPA00053">
    <property type="reaction ID" value="UER00088"/>
</dbReference>
<dbReference type="SUPFAM" id="SSF47413">
    <property type="entry name" value="lambda repressor-like DNA-binding domains"/>
    <property type="match status" value="1"/>
</dbReference>
<dbReference type="CDD" id="cd00093">
    <property type="entry name" value="HTH_XRE"/>
    <property type="match status" value="1"/>
</dbReference>
<dbReference type="NCBIfam" id="NF006015">
    <property type="entry name" value="PRK08154.1"/>
    <property type="match status" value="1"/>
</dbReference>
<keyword evidence="1 7" id="KW-0028">Amino-acid biosynthesis</keyword>
<dbReference type="GO" id="GO:0009423">
    <property type="term" value="P:chorismate biosynthetic process"/>
    <property type="evidence" value="ECO:0007669"/>
    <property type="project" value="UniProtKB-UniRule"/>
</dbReference>
<dbReference type="GO" id="GO:0008652">
    <property type="term" value="P:amino acid biosynthetic process"/>
    <property type="evidence" value="ECO:0007669"/>
    <property type="project" value="UniProtKB-KW"/>
</dbReference>
<organism evidence="9 10">
    <name type="scientific">Achromobacter pestifer</name>
    <dbReference type="NCBI Taxonomy" id="1353889"/>
    <lineage>
        <taxon>Bacteria</taxon>
        <taxon>Pseudomonadati</taxon>
        <taxon>Pseudomonadota</taxon>
        <taxon>Betaproteobacteria</taxon>
        <taxon>Burkholderiales</taxon>
        <taxon>Alcaligenaceae</taxon>
        <taxon>Achromobacter</taxon>
    </lineage>
</organism>
<keyword evidence="6 7" id="KW-0057">Aromatic amino acid biosynthesis</keyword>
<comment type="cofactor">
    <cofactor evidence="7">
        <name>Mg(2+)</name>
        <dbReference type="ChEBI" id="CHEBI:18420"/>
    </cofactor>
    <text evidence="7">Binds 1 Mg(2+) ion per subunit.</text>
</comment>
<evidence type="ECO:0000313" key="9">
    <source>
        <dbReference type="EMBL" id="CAB3708968.1"/>
    </source>
</evidence>
<comment type="function">
    <text evidence="7">Catalyzes the specific phosphorylation of the 3-hydroxyl group of shikimic acid using ATP as a cosubstrate.</text>
</comment>
<keyword evidence="2 7" id="KW-0808">Transferase</keyword>
<feature type="binding site" evidence="7">
    <location>
        <position position="210"/>
    </location>
    <ligand>
        <name>substrate</name>
    </ligand>
</feature>
<evidence type="ECO:0000256" key="6">
    <source>
        <dbReference type="ARBA" id="ARBA00023141"/>
    </source>
</evidence>
<dbReference type="PROSITE" id="PS50943">
    <property type="entry name" value="HTH_CROC1"/>
    <property type="match status" value="1"/>
</dbReference>
<dbReference type="GO" id="GO:0000287">
    <property type="term" value="F:magnesium ion binding"/>
    <property type="evidence" value="ECO:0007669"/>
    <property type="project" value="UniProtKB-UniRule"/>
</dbReference>
<dbReference type="InterPro" id="IPR027417">
    <property type="entry name" value="P-loop_NTPase"/>
</dbReference>
<dbReference type="Pfam" id="PF01381">
    <property type="entry name" value="HTH_3"/>
    <property type="match status" value="1"/>
</dbReference>
<dbReference type="Proteomes" id="UP000494108">
    <property type="component" value="Unassembled WGS sequence"/>
</dbReference>
<feature type="binding site" evidence="7">
    <location>
        <position position="291"/>
    </location>
    <ligand>
        <name>substrate</name>
    </ligand>
</feature>
<dbReference type="Gene3D" id="3.40.50.300">
    <property type="entry name" value="P-loop containing nucleotide triphosphate hydrolases"/>
    <property type="match status" value="1"/>
</dbReference>
<comment type="catalytic activity">
    <reaction evidence="7">
        <text>shikimate + ATP = 3-phosphoshikimate + ADP + H(+)</text>
        <dbReference type="Rhea" id="RHEA:13121"/>
        <dbReference type="ChEBI" id="CHEBI:15378"/>
        <dbReference type="ChEBI" id="CHEBI:30616"/>
        <dbReference type="ChEBI" id="CHEBI:36208"/>
        <dbReference type="ChEBI" id="CHEBI:145989"/>
        <dbReference type="ChEBI" id="CHEBI:456216"/>
        <dbReference type="EC" id="2.7.1.71"/>
    </reaction>
</comment>
<evidence type="ECO:0000256" key="7">
    <source>
        <dbReference type="HAMAP-Rule" id="MF_00109"/>
    </source>
</evidence>
<evidence type="ECO:0000313" key="10">
    <source>
        <dbReference type="Proteomes" id="UP000494108"/>
    </source>
</evidence>
<dbReference type="InterPro" id="IPR031322">
    <property type="entry name" value="Shikimate/glucono_kinase"/>
</dbReference>
<dbReference type="EC" id="2.7.1.71" evidence="7"/>
<keyword evidence="7" id="KW-0460">Magnesium</keyword>
<protein>
    <recommendedName>
        <fullName evidence="7">Shikimate kinase</fullName>
        <shortName evidence="7">SK</shortName>
        <ecNumber evidence="7">2.7.1.71</ecNumber>
    </recommendedName>
</protein>
<comment type="similarity">
    <text evidence="7">Belongs to the shikimate kinase family.</text>
</comment>
<evidence type="ECO:0000256" key="5">
    <source>
        <dbReference type="ARBA" id="ARBA00022840"/>
    </source>
</evidence>
<name>A0A6S7A9V3_9BURK</name>
<evidence type="ECO:0000256" key="1">
    <source>
        <dbReference type="ARBA" id="ARBA00022605"/>
    </source>
</evidence>
<evidence type="ECO:0000256" key="2">
    <source>
        <dbReference type="ARBA" id="ARBA00022679"/>
    </source>
</evidence>
<dbReference type="SUPFAM" id="SSF52540">
    <property type="entry name" value="P-loop containing nucleoside triphosphate hydrolases"/>
    <property type="match status" value="1"/>
</dbReference>
<dbReference type="PANTHER" id="PTHR21087:SF16">
    <property type="entry name" value="SHIKIMATE KINASE 1, CHLOROPLASTIC"/>
    <property type="match status" value="1"/>
</dbReference>
<comment type="pathway">
    <text evidence="7">Metabolic intermediate biosynthesis; chorismate biosynthesis; chorismate from D-erythrose 4-phosphate and phosphoenolpyruvate: step 5/7.</text>
</comment>
<feature type="binding site" evidence="7">
    <location>
        <position position="272"/>
    </location>
    <ligand>
        <name>ATP</name>
        <dbReference type="ChEBI" id="CHEBI:30616"/>
    </ligand>
</feature>
<dbReference type="Pfam" id="PF01202">
    <property type="entry name" value="SKI"/>
    <property type="match status" value="1"/>
</dbReference>
<reference evidence="9 10" key="1">
    <citation type="submission" date="2020-04" db="EMBL/GenBank/DDBJ databases">
        <authorList>
            <person name="De Canck E."/>
        </authorList>
    </citation>
    <scope>NUCLEOTIDE SEQUENCE [LARGE SCALE GENOMIC DNA]</scope>
    <source>
        <strain evidence="9 10">LMG 3431</strain>
    </source>
</reference>
<dbReference type="GO" id="GO:0005829">
    <property type="term" value="C:cytosol"/>
    <property type="evidence" value="ECO:0007669"/>
    <property type="project" value="TreeGrafter"/>
</dbReference>
<accession>A0A6S7A9V3</accession>
<feature type="binding site" evidence="7">
    <location>
        <begin position="164"/>
        <end position="169"/>
    </location>
    <ligand>
        <name>ATP</name>
        <dbReference type="ChEBI" id="CHEBI:30616"/>
    </ligand>
</feature>
<keyword evidence="4 7" id="KW-0418">Kinase</keyword>
<dbReference type="PRINTS" id="PR01100">
    <property type="entry name" value="SHIKIMTKNASE"/>
</dbReference>
<feature type="binding site" evidence="7">
    <location>
        <position position="168"/>
    </location>
    <ligand>
        <name>Mg(2+)</name>
        <dbReference type="ChEBI" id="CHEBI:18420"/>
    </ligand>
</feature>
<dbReference type="InterPro" id="IPR010982">
    <property type="entry name" value="Lambda_DNA-bd_dom_sf"/>
</dbReference>
<keyword evidence="10" id="KW-1185">Reference proteome</keyword>
<dbReference type="InterPro" id="IPR000623">
    <property type="entry name" value="Shikimate_kinase/TSH1"/>
</dbReference>
<evidence type="ECO:0000256" key="4">
    <source>
        <dbReference type="ARBA" id="ARBA00022777"/>
    </source>
</evidence>
<dbReference type="AlphaFoldDB" id="A0A6S7A9V3"/>
<dbReference type="GO" id="GO:0009073">
    <property type="term" value="P:aromatic amino acid family biosynthetic process"/>
    <property type="evidence" value="ECO:0007669"/>
    <property type="project" value="UniProtKB-KW"/>
</dbReference>
<dbReference type="HAMAP" id="MF_00109">
    <property type="entry name" value="Shikimate_kinase"/>
    <property type="match status" value="1"/>
</dbReference>
<dbReference type="PANTHER" id="PTHR21087">
    <property type="entry name" value="SHIKIMATE KINASE"/>
    <property type="match status" value="1"/>
</dbReference>
<dbReference type="InterPro" id="IPR001387">
    <property type="entry name" value="Cro/C1-type_HTH"/>
</dbReference>
<dbReference type="CDD" id="cd00464">
    <property type="entry name" value="SK"/>
    <property type="match status" value="1"/>
</dbReference>
<gene>
    <name evidence="9" type="primary">aroK_2</name>
    <name evidence="7" type="synonym">aroK</name>
    <name evidence="9" type="ORF">LMG3431_05879</name>
</gene>
<feature type="domain" description="HTH cro/C1-type" evidence="8">
    <location>
        <begin position="51"/>
        <end position="105"/>
    </location>
</feature>
<sequence length="328" mass="36257">MLPMDWVKHYSAENEAYQGICGVSQNMNQALDAAPSEPRREAFLVALGERVRRLRAIRGMTRKSLSQVTGVSERHLANLEHGVGNASILVLLQIARAFNCALAELVGDVTTESPDWLLIRELLSGRTESDLQRAREALTQLFGVGAGAQRPNRTQRVALIGLRGAGKSTLGQMLADDLGYPFVELNREIERVAGCSILEIHNLYGPNAYRRYERRALEEAVQIYPEMVLATPGGLVSEPATLNLLLAHCYTVWLRATPEEHMGRVMAQGDFRPMSGNNEAMADLKRILAGREAFYAKADLTWVTSNLEVQESFAGLRTQVRKACGLPL</sequence>
<dbReference type="EMBL" id="CADIJX010000014">
    <property type="protein sequence ID" value="CAB3708968.1"/>
    <property type="molecule type" value="Genomic_DNA"/>
</dbReference>
<comment type="caution">
    <text evidence="7">Lacks conserved residue(s) required for the propagation of feature annotation.</text>
</comment>
<dbReference type="Gene3D" id="1.10.260.40">
    <property type="entry name" value="lambda repressor-like DNA-binding domains"/>
    <property type="match status" value="1"/>
</dbReference>
<dbReference type="SMART" id="SM00530">
    <property type="entry name" value="HTH_XRE"/>
    <property type="match status" value="1"/>
</dbReference>
<evidence type="ECO:0000259" key="8">
    <source>
        <dbReference type="PROSITE" id="PS50943"/>
    </source>
</evidence>
<keyword evidence="5 7" id="KW-0067">ATP-binding</keyword>
<feature type="binding site" evidence="7">
    <location>
        <position position="233"/>
    </location>
    <ligand>
        <name>substrate</name>
    </ligand>
</feature>
<evidence type="ECO:0000256" key="3">
    <source>
        <dbReference type="ARBA" id="ARBA00022741"/>
    </source>
</evidence>